<dbReference type="InterPro" id="IPR009875">
    <property type="entry name" value="PilZ_domain"/>
</dbReference>
<evidence type="ECO:0000259" key="1">
    <source>
        <dbReference type="Pfam" id="PF07238"/>
    </source>
</evidence>
<dbReference type="AlphaFoldDB" id="Q08TU2"/>
<name>Q08TU2_STIAD</name>
<dbReference type="SUPFAM" id="SSF141371">
    <property type="entry name" value="PilZ domain-like"/>
    <property type="match status" value="1"/>
</dbReference>
<organism evidence="2 3">
    <name type="scientific">Stigmatella aurantiaca (strain DW4/3-1)</name>
    <dbReference type="NCBI Taxonomy" id="378806"/>
    <lineage>
        <taxon>Bacteria</taxon>
        <taxon>Pseudomonadati</taxon>
        <taxon>Myxococcota</taxon>
        <taxon>Myxococcia</taxon>
        <taxon>Myxococcales</taxon>
        <taxon>Cystobacterineae</taxon>
        <taxon>Archangiaceae</taxon>
        <taxon>Stigmatella</taxon>
    </lineage>
</organism>
<dbReference type="Pfam" id="PF07238">
    <property type="entry name" value="PilZ"/>
    <property type="match status" value="1"/>
</dbReference>
<sequence length="247" mass="27682">MSRYITGEVRRAPIRPRVSGVARASIREPRVRVSWRRVAVTAQAAPHHPRDEGAPQQNPVRAHRSCLPKREPGGLTRCGGCQGALEPGLEDSRHLRLSVRREEARCRTVAARAGLIRSAFAWECPARMNINRVDAPDLDDDAPVNRRAEERIPARFEVRFAHKQDAAKALRAYSLNISAGGLCLRTRKAYDVGSPVSVEMLVDGETFQLQGIIAWVRDEEEAIGVRFTDVSEGDRLRLQRVVQNIKR</sequence>
<comment type="caution">
    <text evidence="2">The sequence shown here is derived from an EMBL/GenBank/DDBJ whole genome shotgun (WGS) entry which is preliminary data.</text>
</comment>
<evidence type="ECO:0000313" key="3">
    <source>
        <dbReference type="Proteomes" id="UP000032702"/>
    </source>
</evidence>
<dbReference type="Proteomes" id="UP000032702">
    <property type="component" value="Unassembled WGS sequence"/>
</dbReference>
<protein>
    <submittedName>
        <fullName evidence="2">Type IV pilus assembly protein PilZ</fullName>
    </submittedName>
</protein>
<dbReference type="Gene3D" id="2.40.10.220">
    <property type="entry name" value="predicted glycosyltransferase like domains"/>
    <property type="match status" value="1"/>
</dbReference>
<dbReference type="EMBL" id="AAMD01000140">
    <property type="protein sequence ID" value="EAU63896.1"/>
    <property type="molecule type" value="Genomic_DNA"/>
</dbReference>
<gene>
    <name evidence="2" type="ORF">STIAU_0135</name>
</gene>
<dbReference type="InterPro" id="IPR011752">
    <property type="entry name" value="PilV_Myxo-type"/>
</dbReference>
<feature type="domain" description="PilZ" evidence="1">
    <location>
        <begin position="145"/>
        <end position="242"/>
    </location>
</feature>
<accession>Q08TU2</accession>
<evidence type="ECO:0000313" key="2">
    <source>
        <dbReference type="EMBL" id="EAU63896.1"/>
    </source>
</evidence>
<dbReference type="NCBIfam" id="TIGR02266">
    <property type="entry name" value="gmx_TIGR02266"/>
    <property type="match status" value="1"/>
</dbReference>
<reference evidence="2 3" key="1">
    <citation type="submission" date="2006-04" db="EMBL/GenBank/DDBJ databases">
        <authorList>
            <person name="Nierman W.C."/>
        </authorList>
    </citation>
    <scope>NUCLEOTIDE SEQUENCE [LARGE SCALE GENOMIC DNA]</scope>
    <source>
        <strain evidence="2 3">DW4/3-1</strain>
    </source>
</reference>
<proteinExistence type="predicted"/>
<dbReference type="GO" id="GO:0035438">
    <property type="term" value="F:cyclic-di-GMP binding"/>
    <property type="evidence" value="ECO:0007669"/>
    <property type="project" value="InterPro"/>
</dbReference>